<accession>T0Z1A8</accession>
<dbReference type="PANTHER" id="PTHR32347:SF23">
    <property type="entry name" value="BLL5650 PROTEIN"/>
    <property type="match status" value="1"/>
</dbReference>
<comment type="caution">
    <text evidence="4">The sequence shown here is derived from an EMBL/GenBank/DDBJ whole genome shotgun (WGS) entry which is preliminary data.</text>
</comment>
<protein>
    <submittedName>
        <fullName evidence="4">Secretion protein HlyD family protein</fullName>
    </submittedName>
</protein>
<evidence type="ECO:0000256" key="2">
    <source>
        <dbReference type="ARBA" id="ARBA00023054"/>
    </source>
</evidence>
<proteinExistence type="predicted"/>
<dbReference type="PANTHER" id="PTHR32347">
    <property type="entry name" value="EFFLUX SYSTEM COMPONENT YKNX-RELATED"/>
    <property type="match status" value="1"/>
</dbReference>
<reference evidence="4" key="1">
    <citation type="submission" date="2013-08" db="EMBL/GenBank/DDBJ databases">
        <authorList>
            <person name="Mendez C."/>
            <person name="Richter M."/>
            <person name="Ferrer M."/>
            <person name="Sanchez J."/>
        </authorList>
    </citation>
    <scope>NUCLEOTIDE SEQUENCE</scope>
</reference>
<dbReference type="GO" id="GO:0030313">
    <property type="term" value="C:cell envelope"/>
    <property type="evidence" value="ECO:0007669"/>
    <property type="project" value="UniProtKB-SubCell"/>
</dbReference>
<keyword evidence="2" id="KW-0175">Coiled coil</keyword>
<dbReference type="AlphaFoldDB" id="T0Z1A8"/>
<evidence type="ECO:0000256" key="1">
    <source>
        <dbReference type="ARBA" id="ARBA00004196"/>
    </source>
</evidence>
<feature type="domain" description="CusB-like beta-barrel" evidence="3">
    <location>
        <begin position="30"/>
        <end position="73"/>
    </location>
</feature>
<comment type="subcellular location">
    <subcellularLocation>
        <location evidence="1">Cell envelope</location>
    </subcellularLocation>
</comment>
<dbReference type="InterPro" id="IPR050465">
    <property type="entry name" value="UPF0194_transport"/>
</dbReference>
<dbReference type="GO" id="GO:0055085">
    <property type="term" value="P:transmembrane transport"/>
    <property type="evidence" value="ECO:0007669"/>
    <property type="project" value="InterPro"/>
</dbReference>
<dbReference type="EMBL" id="AUZX01012717">
    <property type="protein sequence ID" value="EQD37987.1"/>
    <property type="molecule type" value="Genomic_DNA"/>
</dbReference>
<dbReference type="Gene3D" id="2.40.30.170">
    <property type="match status" value="1"/>
</dbReference>
<evidence type="ECO:0000259" key="3">
    <source>
        <dbReference type="Pfam" id="PF25954"/>
    </source>
</evidence>
<reference evidence="4" key="2">
    <citation type="journal article" date="2014" name="ISME J.">
        <title>Microbial stratification in low pH oxic and suboxic macroscopic growths along an acid mine drainage.</title>
        <authorList>
            <person name="Mendez-Garcia C."/>
            <person name="Mesa V."/>
            <person name="Sprenger R.R."/>
            <person name="Richter M."/>
            <person name="Diez M.S."/>
            <person name="Solano J."/>
            <person name="Bargiela R."/>
            <person name="Golyshina O.V."/>
            <person name="Manteca A."/>
            <person name="Ramos J.L."/>
            <person name="Gallego J.R."/>
            <person name="Llorente I."/>
            <person name="Martins Dos Santos V.A."/>
            <person name="Jensen O.N."/>
            <person name="Pelaez A.I."/>
            <person name="Sanchez J."/>
            <person name="Ferrer M."/>
        </authorList>
    </citation>
    <scope>NUCLEOTIDE SEQUENCE</scope>
</reference>
<evidence type="ECO:0000313" key="4">
    <source>
        <dbReference type="EMBL" id="EQD37987.1"/>
    </source>
</evidence>
<dbReference type="Pfam" id="PF25954">
    <property type="entry name" value="Beta-barrel_RND_2"/>
    <property type="match status" value="1"/>
</dbReference>
<feature type="non-terminal residue" evidence="4">
    <location>
        <position position="1"/>
    </location>
</feature>
<sequence length="124" mass="13305">RIAVLDVVPGQTVQAGEPIAQLVSEQLNTVTANIQETEVHSIKVGQYVDVYVNAYPNDTFPGRVVAVVPATQASLSFLPSTQSSGSFTPVTQRVPVVIQFQNPNGARLYMGMSVEVRVHITGNP</sequence>
<gene>
    <name evidence="4" type="ORF">B1A_17285</name>
</gene>
<dbReference type="InterPro" id="IPR058792">
    <property type="entry name" value="Beta-barrel_RND_2"/>
</dbReference>
<name>T0Z1A8_9ZZZZ</name>
<organism evidence="4">
    <name type="scientific">mine drainage metagenome</name>
    <dbReference type="NCBI Taxonomy" id="410659"/>
    <lineage>
        <taxon>unclassified sequences</taxon>
        <taxon>metagenomes</taxon>
        <taxon>ecological metagenomes</taxon>
    </lineage>
</organism>